<evidence type="ECO:0000256" key="3">
    <source>
        <dbReference type="SAM" id="Coils"/>
    </source>
</evidence>
<keyword evidence="5" id="KW-1185">Reference proteome</keyword>
<dbReference type="KEGG" id="tut:107359868"/>
<dbReference type="AlphaFoldDB" id="T1K327"/>
<evidence type="ECO:0000256" key="2">
    <source>
        <dbReference type="ARBA" id="ARBA00023054"/>
    </source>
</evidence>
<protein>
    <submittedName>
        <fullName evidence="4">Uncharacterized protein</fullName>
    </submittedName>
</protein>
<reference evidence="4" key="2">
    <citation type="submission" date="2015-06" db="UniProtKB">
        <authorList>
            <consortium name="EnsemblMetazoa"/>
        </authorList>
    </citation>
    <scope>IDENTIFICATION</scope>
</reference>
<evidence type="ECO:0000313" key="5">
    <source>
        <dbReference type="Proteomes" id="UP000015104"/>
    </source>
</evidence>
<name>T1K327_TETUR</name>
<dbReference type="HOGENOM" id="CLU_073167_1_0_1"/>
<proteinExistence type="inferred from homology"/>
<sequence>MNDSISSDDEISDINKIVQDAKDLYEKLIEDEETANQLLCKATFLNNAAVTMVEYQDIIDDLDEDSKDNPNPSQTSAIITESRQLNQLQNENAQLKMALEDHQFALELIMSKYRQQVCRFLNYQKCQKMPMIKSSCSTETVHQLSTRIKDMSQVMMDAIEADEDSQVKRDRIISQLKVENDTLRELVKIALQFESLKIEDVPSDILLNIR</sequence>
<evidence type="ECO:0000256" key="1">
    <source>
        <dbReference type="ARBA" id="ARBA00005537"/>
    </source>
</evidence>
<reference evidence="5" key="1">
    <citation type="submission" date="2011-08" db="EMBL/GenBank/DDBJ databases">
        <authorList>
            <person name="Rombauts S."/>
        </authorList>
    </citation>
    <scope>NUCLEOTIDE SEQUENCE</scope>
    <source>
        <strain evidence="5">London</strain>
    </source>
</reference>
<feature type="coiled-coil region" evidence="3">
    <location>
        <begin position="78"/>
        <end position="105"/>
    </location>
</feature>
<dbReference type="PANTHER" id="PTHR12186">
    <property type="entry name" value="SIKE FAMILY MEMBER"/>
    <property type="match status" value="1"/>
</dbReference>
<dbReference type="eggNOG" id="ENOG502QSAD">
    <property type="taxonomic scope" value="Eukaryota"/>
</dbReference>
<dbReference type="InterPro" id="IPR008555">
    <property type="entry name" value="SIKE"/>
</dbReference>
<evidence type="ECO:0000313" key="4">
    <source>
        <dbReference type="EnsemblMetazoa" id="tetur04g07160.1"/>
    </source>
</evidence>
<dbReference type="OMA" id="QQQGCKE"/>
<dbReference type="EMBL" id="CAEY01001371">
    <property type="status" value="NOT_ANNOTATED_CDS"/>
    <property type="molecule type" value="Genomic_DNA"/>
</dbReference>
<dbReference type="Pfam" id="PF05769">
    <property type="entry name" value="SIKE"/>
    <property type="match status" value="1"/>
</dbReference>
<dbReference type="PANTHER" id="PTHR12186:SF2">
    <property type="entry name" value="FGFR1 ONCOGENE PARTNER 2 HOMOLOG"/>
    <property type="match status" value="1"/>
</dbReference>
<dbReference type="OrthoDB" id="21214at2759"/>
<gene>
    <name evidence="4" type="primary">107359868</name>
</gene>
<dbReference type="Proteomes" id="UP000015104">
    <property type="component" value="Unassembled WGS sequence"/>
</dbReference>
<keyword evidence="2 3" id="KW-0175">Coiled coil</keyword>
<organism evidence="4 5">
    <name type="scientific">Tetranychus urticae</name>
    <name type="common">Two-spotted spider mite</name>
    <dbReference type="NCBI Taxonomy" id="32264"/>
    <lineage>
        <taxon>Eukaryota</taxon>
        <taxon>Metazoa</taxon>
        <taxon>Ecdysozoa</taxon>
        <taxon>Arthropoda</taxon>
        <taxon>Chelicerata</taxon>
        <taxon>Arachnida</taxon>
        <taxon>Acari</taxon>
        <taxon>Acariformes</taxon>
        <taxon>Trombidiformes</taxon>
        <taxon>Prostigmata</taxon>
        <taxon>Eleutherengona</taxon>
        <taxon>Raphignathae</taxon>
        <taxon>Tetranychoidea</taxon>
        <taxon>Tetranychidae</taxon>
        <taxon>Tetranychus</taxon>
    </lineage>
</organism>
<dbReference type="EnsemblMetazoa" id="tetur04g07160.1">
    <property type="protein sequence ID" value="tetur04g07160.1"/>
    <property type="gene ID" value="tetur04g07160"/>
</dbReference>
<comment type="similarity">
    <text evidence="1">Belongs to the SIKE family.</text>
</comment>
<dbReference type="STRING" id="32264.T1K327"/>
<accession>T1K327</accession>